<gene>
    <name evidence="5 7" type="primary">queA</name>
    <name evidence="7" type="ORF">LOC71_19795</name>
</gene>
<dbReference type="InterPro" id="IPR020604">
    <property type="entry name" value="CTF/NFI_DNA-bd-dom"/>
</dbReference>
<keyword evidence="2 5" id="KW-0808">Transferase</keyword>
<dbReference type="InterPro" id="IPR003699">
    <property type="entry name" value="QueA"/>
</dbReference>
<comment type="similarity">
    <text evidence="5">Belongs to the QueA family.</text>
</comment>
<dbReference type="NCBIfam" id="TIGR00113">
    <property type="entry name" value="queA"/>
    <property type="match status" value="1"/>
</dbReference>
<keyword evidence="3 5" id="KW-0949">S-adenosyl-L-methionine</keyword>
<keyword evidence="7" id="KW-0328">Glycosyltransferase</keyword>
<dbReference type="EMBL" id="JAJKFW010000056">
    <property type="protein sequence ID" value="MCC9644522.1"/>
    <property type="molecule type" value="Genomic_DNA"/>
</dbReference>
<comment type="catalytic activity">
    <reaction evidence="5">
        <text>7-aminomethyl-7-carbaguanosine(34) in tRNA + S-adenosyl-L-methionine = epoxyqueuosine(34) in tRNA + adenine + L-methionine + 2 H(+)</text>
        <dbReference type="Rhea" id="RHEA:32155"/>
        <dbReference type="Rhea" id="RHEA-COMP:10342"/>
        <dbReference type="Rhea" id="RHEA-COMP:18582"/>
        <dbReference type="ChEBI" id="CHEBI:15378"/>
        <dbReference type="ChEBI" id="CHEBI:16708"/>
        <dbReference type="ChEBI" id="CHEBI:57844"/>
        <dbReference type="ChEBI" id="CHEBI:59789"/>
        <dbReference type="ChEBI" id="CHEBI:82833"/>
        <dbReference type="ChEBI" id="CHEBI:194443"/>
        <dbReference type="EC" id="2.4.99.17"/>
    </reaction>
</comment>
<dbReference type="Proteomes" id="UP001430306">
    <property type="component" value="Unassembled WGS sequence"/>
</dbReference>
<organism evidence="7 8">
    <name type="scientific">Rhodopirellula halodulae</name>
    <dbReference type="NCBI Taxonomy" id="2894198"/>
    <lineage>
        <taxon>Bacteria</taxon>
        <taxon>Pseudomonadati</taxon>
        <taxon>Planctomycetota</taxon>
        <taxon>Planctomycetia</taxon>
        <taxon>Pirellulales</taxon>
        <taxon>Pirellulaceae</taxon>
        <taxon>Rhodopirellula</taxon>
    </lineage>
</organism>
<protein>
    <recommendedName>
        <fullName evidence="5">S-adenosylmethionine:tRNA ribosyltransferase-isomerase</fullName>
        <ecNumber evidence="5">2.4.99.17</ecNumber>
    </recommendedName>
    <alternativeName>
        <fullName evidence="5">Queuosine biosynthesis protein QueA</fullName>
    </alternativeName>
</protein>
<dbReference type="EC" id="2.4.99.17" evidence="5"/>
<dbReference type="PROSITE" id="PS51080">
    <property type="entry name" value="CTF_NFI_2"/>
    <property type="match status" value="1"/>
</dbReference>
<keyword evidence="8" id="KW-1185">Reference proteome</keyword>
<dbReference type="HAMAP" id="MF_00113">
    <property type="entry name" value="QueA"/>
    <property type="match status" value="1"/>
</dbReference>
<comment type="subunit">
    <text evidence="5">Monomer.</text>
</comment>
<evidence type="ECO:0000256" key="3">
    <source>
        <dbReference type="ARBA" id="ARBA00022691"/>
    </source>
</evidence>
<dbReference type="RefSeq" id="WP_230276245.1">
    <property type="nucleotide sequence ID" value="NZ_JAJKFW010000056.1"/>
</dbReference>
<comment type="function">
    <text evidence="5">Transfers and isomerizes the ribose moiety from AdoMet to the 7-aminomethyl group of 7-deazaguanine (preQ1-tRNA) to give epoxyqueuosine (oQ-tRNA).</text>
</comment>
<dbReference type="SUPFAM" id="SSF111337">
    <property type="entry name" value="QueA-like"/>
    <property type="match status" value="1"/>
</dbReference>
<accession>A0ABS8NLW4</accession>
<comment type="caution">
    <text evidence="7">The sequence shown here is derived from an EMBL/GenBank/DDBJ whole genome shotgun (WGS) entry which is preliminary data.</text>
</comment>
<dbReference type="InterPro" id="IPR042118">
    <property type="entry name" value="QueA_dom1"/>
</dbReference>
<dbReference type="InterPro" id="IPR042119">
    <property type="entry name" value="QueA_dom2"/>
</dbReference>
<keyword evidence="1 5" id="KW-0963">Cytoplasm</keyword>
<dbReference type="PANTHER" id="PTHR30307:SF0">
    <property type="entry name" value="S-ADENOSYLMETHIONINE:TRNA RIBOSYLTRANSFERASE-ISOMERASE"/>
    <property type="match status" value="1"/>
</dbReference>
<comment type="subcellular location">
    <subcellularLocation>
        <location evidence="5">Cytoplasm</location>
    </subcellularLocation>
</comment>
<feature type="domain" description="CTF/NF-I" evidence="6">
    <location>
        <begin position="10"/>
        <end position="200"/>
    </location>
</feature>
<evidence type="ECO:0000256" key="5">
    <source>
        <dbReference type="HAMAP-Rule" id="MF_00113"/>
    </source>
</evidence>
<dbReference type="Gene3D" id="3.40.1780.10">
    <property type="entry name" value="QueA-like"/>
    <property type="match status" value="1"/>
</dbReference>
<name>A0ABS8NLW4_9BACT</name>
<dbReference type="Pfam" id="PF02547">
    <property type="entry name" value="Queuosine_synth"/>
    <property type="match status" value="1"/>
</dbReference>
<evidence type="ECO:0000313" key="7">
    <source>
        <dbReference type="EMBL" id="MCC9644522.1"/>
    </source>
</evidence>
<dbReference type="GO" id="GO:0051075">
    <property type="term" value="F:S-adenosylmethionine:tRNA ribosyltransferase-isomerase activity"/>
    <property type="evidence" value="ECO:0007669"/>
    <property type="project" value="UniProtKB-EC"/>
</dbReference>
<dbReference type="InterPro" id="IPR036100">
    <property type="entry name" value="QueA_sf"/>
</dbReference>
<evidence type="ECO:0000256" key="4">
    <source>
        <dbReference type="ARBA" id="ARBA00022785"/>
    </source>
</evidence>
<proteinExistence type="inferred from homology"/>
<reference evidence="7" key="1">
    <citation type="submission" date="2021-11" db="EMBL/GenBank/DDBJ databases">
        <title>Genome sequence.</title>
        <authorList>
            <person name="Sun Q."/>
        </authorList>
    </citation>
    <scope>NUCLEOTIDE SEQUENCE</scope>
    <source>
        <strain evidence="7">JC740</strain>
    </source>
</reference>
<dbReference type="Gene3D" id="2.40.10.240">
    <property type="entry name" value="QueA-like"/>
    <property type="match status" value="1"/>
</dbReference>
<dbReference type="NCBIfam" id="NF001140">
    <property type="entry name" value="PRK00147.1"/>
    <property type="match status" value="1"/>
</dbReference>
<evidence type="ECO:0000256" key="2">
    <source>
        <dbReference type="ARBA" id="ARBA00022679"/>
    </source>
</evidence>
<dbReference type="PANTHER" id="PTHR30307">
    <property type="entry name" value="S-ADENOSYLMETHIONINE:TRNA RIBOSYLTRANSFERASE-ISOMERASE"/>
    <property type="match status" value="1"/>
</dbReference>
<comment type="pathway">
    <text evidence="5">tRNA modification; tRNA-queuosine biosynthesis.</text>
</comment>
<evidence type="ECO:0000256" key="1">
    <source>
        <dbReference type="ARBA" id="ARBA00022490"/>
    </source>
</evidence>
<sequence length="369" mass="41106">MPSLDLYDYDLPRERIAQEPLHNRVDARLMLIDRASGSIEHHHVRDLPQLLRAEDVMVMNNSRVVPARLFGKRTNTGGRWQGLFLRRDRETGVWECLTKTRGSLQPGETITLQDRDARAGGELLVIGRGEEGHLLVQPVPNDFFPGPPQAVEPGKWLDRYGRVPIPPYIRDGHMVDADVTNYQTVFASAKPEDAGSVAAPTAGLHFTKGLLSEIAKGQTARAEVTLHVGIGTFRPIEVDDIDEHEMHEEWGRIEEDSVDLINDRRGGGGRCVAVGTTSVRVLESCVVNRDEQTGRGEVATWTGATDLFIKPPYRFGAVDALMTNFHLPKSSLLVLVSAFAGRDLIRKAYQEAIENEYRFFSYGDAMLIV</sequence>
<evidence type="ECO:0000313" key="8">
    <source>
        <dbReference type="Proteomes" id="UP001430306"/>
    </source>
</evidence>
<evidence type="ECO:0000259" key="6">
    <source>
        <dbReference type="PROSITE" id="PS51080"/>
    </source>
</evidence>
<keyword evidence="4 5" id="KW-0671">Queuosine biosynthesis</keyword>